<name>A0A1C6STY2_9ACTN</name>
<keyword evidence="2" id="KW-1185">Reference proteome</keyword>
<dbReference type="RefSeq" id="WP_091086791.1">
    <property type="nucleotide sequence ID" value="NZ_FMHT01000003.1"/>
</dbReference>
<dbReference type="EMBL" id="FMHT01000003">
    <property type="protein sequence ID" value="SCL32927.1"/>
    <property type="molecule type" value="Genomic_DNA"/>
</dbReference>
<sequence length="75" mass="7954">MTIRQTTHALTGTVNNGEVSTRFGFRPGGEVRAASFYFHPRTASGALSITDPAVADALADELRQAAAYLRGEGTQ</sequence>
<evidence type="ECO:0000313" key="2">
    <source>
        <dbReference type="Proteomes" id="UP000199699"/>
    </source>
</evidence>
<dbReference type="Proteomes" id="UP000199699">
    <property type="component" value="Unassembled WGS sequence"/>
</dbReference>
<evidence type="ECO:0000313" key="1">
    <source>
        <dbReference type="EMBL" id="SCL32927.1"/>
    </source>
</evidence>
<proteinExistence type="predicted"/>
<reference evidence="1 2" key="1">
    <citation type="submission" date="2016-06" db="EMBL/GenBank/DDBJ databases">
        <authorList>
            <person name="Kjaerup R.B."/>
            <person name="Dalgaard T.S."/>
            <person name="Juul-Madsen H.R."/>
        </authorList>
    </citation>
    <scope>NUCLEOTIDE SEQUENCE [LARGE SCALE GENOMIC DNA]</scope>
    <source>
        <strain evidence="1 2">DSM 43818</strain>
    </source>
</reference>
<dbReference type="AlphaFoldDB" id="A0A1C6STY2"/>
<gene>
    <name evidence="1" type="ORF">GA0070616_4591</name>
</gene>
<protein>
    <submittedName>
        <fullName evidence="1">Uncharacterized protein</fullName>
    </submittedName>
</protein>
<organism evidence="1 2">
    <name type="scientific">Micromonospora nigra</name>
    <dbReference type="NCBI Taxonomy" id="145857"/>
    <lineage>
        <taxon>Bacteria</taxon>
        <taxon>Bacillati</taxon>
        <taxon>Actinomycetota</taxon>
        <taxon>Actinomycetes</taxon>
        <taxon>Micromonosporales</taxon>
        <taxon>Micromonosporaceae</taxon>
        <taxon>Micromonospora</taxon>
    </lineage>
</organism>
<accession>A0A1C6STY2</accession>
<dbReference type="OrthoDB" id="3400805at2"/>
<dbReference type="STRING" id="145857.GA0070616_4591"/>